<keyword evidence="3" id="KW-1185">Reference proteome</keyword>
<dbReference type="AlphaFoldDB" id="A0A263BRT7"/>
<protein>
    <recommendedName>
        <fullName evidence="1">Sugar 3,4-ketoisomerase QdtA cupin domain-containing protein</fullName>
    </recommendedName>
</protein>
<proteinExistence type="predicted"/>
<dbReference type="InterPro" id="IPR008894">
    <property type="entry name" value="QdtA_cupin_dom"/>
</dbReference>
<organism evidence="2 3">
    <name type="scientific">Lottiidibacillus patelloidae</name>
    <dbReference type="NCBI Taxonomy" id="2670334"/>
    <lineage>
        <taxon>Bacteria</taxon>
        <taxon>Bacillati</taxon>
        <taxon>Bacillota</taxon>
        <taxon>Bacilli</taxon>
        <taxon>Bacillales</taxon>
        <taxon>Bacillaceae</taxon>
        <taxon>Lottiidibacillus</taxon>
    </lineage>
</organism>
<evidence type="ECO:0000259" key="1">
    <source>
        <dbReference type="Pfam" id="PF05523"/>
    </source>
</evidence>
<evidence type="ECO:0000313" key="3">
    <source>
        <dbReference type="Proteomes" id="UP000217083"/>
    </source>
</evidence>
<feature type="domain" description="Sugar 3,4-ketoisomerase QdtA cupin" evidence="1">
    <location>
        <begin position="5"/>
        <end position="131"/>
    </location>
</feature>
<dbReference type="Pfam" id="PF05523">
    <property type="entry name" value="FdtA"/>
    <property type="match status" value="1"/>
</dbReference>
<dbReference type="InterPro" id="IPR014710">
    <property type="entry name" value="RmlC-like_jellyroll"/>
</dbReference>
<sequence length="144" mass="17233">MDKFLLNLTTNGDKNLGFLSFFETGREISFEIKRIYYTYDVPIGTKRGMHAHKKLKQILWCPYGQIEVILNDGVVENRYILDSPDKALLVSEGYWHDMYWRKEGSVLCVAASDYYNEEDYIRDYDEFIELVKRGFWNEEKKYRI</sequence>
<name>A0A263BRT7_9BACI</name>
<accession>A0A263BRT7</accession>
<gene>
    <name evidence="2" type="ORF">CIB95_11615</name>
</gene>
<dbReference type="Proteomes" id="UP000217083">
    <property type="component" value="Unassembled WGS sequence"/>
</dbReference>
<dbReference type="EMBL" id="NPIA01000006">
    <property type="protein sequence ID" value="OZM56415.1"/>
    <property type="molecule type" value="Genomic_DNA"/>
</dbReference>
<reference evidence="3" key="1">
    <citation type="submission" date="2017-08" db="EMBL/GenBank/DDBJ databases">
        <authorList>
            <person name="Huang Z."/>
        </authorList>
    </citation>
    <scope>NUCLEOTIDE SEQUENCE [LARGE SCALE GENOMIC DNA]</scope>
    <source>
        <strain evidence="3">SA5d-4</strain>
    </source>
</reference>
<evidence type="ECO:0000313" key="2">
    <source>
        <dbReference type="EMBL" id="OZM56415.1"/>
    </source>
</evidence>
<reference evidence="2 3" key="2">
    <citation type="submission" date="2017-09" db="EMBL/GenBank/DDBJ databases">
        <title>Bacillus patelloidae sp. nov., isolated from the intestinal tract of a marine limpet.</title>
        <authorList>
            <person name="Liu R."/>
            <person name="Dong C."/>
            <person name="Shao Z."/>
        </authorList>
    </citation>
    <scope>NUCLEOTIDE SEQUENCE [LARGE SCALE GENOMIC DNA]</scope>
    <source>
        <strain evidence="2 3">SA5d-4</strain>
    </source>
</reference>
<comment type="caution">
    <text evidence="2">The sequence shown here is derived from an EMBL/GenBank/DDBJ whole genome shotgun (WGS) entry which is preliminary data.</text>
</comment>
<dbReference type="InterPro" id="IPR011051">
    <property type="entry name" value="RmlC_Cupin_sf"/>
</dbReference>
<dbReference type="RefSeq" id="WP_094925359.1">
    <property type="nucleotide sequence ID" value="NZ_NPIA01000006.1"/>
</dbReference>
<dbReference type="Gene3D" id="2.60.120.10">
    <property type="entry name" value="Jelly Rolls"/>
    <property type="match status" value="1"/>
</dbReference>
<dbReference type="CDD" id="cd20292">
    <property type="entry name" value="cupin_QdtA-like"/>
    <property type="match status" value="1"/>
</dbReference>
<dbReference type="SUPFAM" id="SSF51182">
    <property type="entry name" value="RmlC-like cupins"/>
    <property type="match status" value="1"/>
</dbReference>